<gene>
    <name evidence="2" type="ORF">FSPOR_10348</name>
</gene>
<comment type="caution">
    <text evidence="2">The sequence shown here is derived from an EMBL/GenBank/DDBJ whole genome shotgun (WGS) entry which is preliminary data.</text>
</comment>
<sequence length="328" mass="38020">MTQNQPVDSRFPSGMPLERRSSSASERSTQASLAYEVASSQTSNHGSQDSEDGENEDDGSEAGSEDLPIREPAYSTQELVAILLDFYNFLTTLHFDPANLKTAPPEGWQNLTPEILSILDKSEYVLDLIRHIPYFKQSFWSVGFLYKSQLCDIPEYTLKDFEEEMWWTEDYEFVCTRGDADRRHFIRLAEGRESGGRMVWLNAKDGEIVDCDIRGDVEDPVDIQVYFDSLKERYRNLELFPGPPSIVTQEYEEMPDSDDTITEAEFLEQGPEISIVENVDFGRKLYRRFRWPDAFQREQCWKEVERLQGKMNDMDDSIWEGSPLYGRQ</sequence>
<evidence type="ECO:0000313" key="2">
    <source>
        <dbReference type="EMBL" id="RGP60925.1"/>
    </source>
</evidence>
<feature type="region of interest" description="Disordered" evidence="1">
    <location>
        <begin position="1"/>
        <end position="70"/>
    </location>
</feature>
<feature type="compositionally biased region" description="Acidic residues" evidence="1">
    <location>
        <begin position="49"/>
        <end position="64"/>
    </location>
</feature>
<dbReference type="AlphaFoldDB" id="A0A395RLG1"/>
<reference evidence="2 3" key="1">
    <citation type="journal article" date="2018" name="PLoS Pathog.">
        <title>Evolution of structural diversity of trichothecenes, a family of toxins produced by plant pathogenic and entomopathogenic fungi.</title>
        <authorList>
            <person name="Proctor R.H."/>
            <person name="McCormick S.P."/>
            <person name="Kim H.S."/>
            <person name="Cardoza R.E."/>
            <person name="Stanley A.M."/>
            <person name="Lindo L."/>
            <person name="Kelly A."/>
            <person name="Brown D.W."/>
            <person name="Lee T."/>
            <person name="Vaughan M.M."/>
            <person name="Alexander N.J."/>
            <person name="Busman M."/>
            <person name="Gutierrez S."/>
        </authorList>
    </citation>
    <scope>NUCLEOTIDE SEQUENCE [LARGE SCALE GENOMIC DNA]</scope>
    <source>
        <strain evidence="2 3">NRRL 3299</strain>
    </source>
</reference>
<protein>
    <submittedName>
        <fullName evidence="2">Translation machinery-associated protein 64</fullName>
    </submittedName>
</protein>
<name>A0A395RLG1_FUSSP</name>
<accession>A0A395RLG1</accession>
<evidence type="ECO:0000313" key="3">
    <source>
        <dbReference type="Proteomes" id="UP000266152"/>
    </source>
</evidence>
<proteinExistence type="predicted"/>
<keyword evidence="3" id="KW-1185">Reference proteome</keyword>
<evidence type="ECO:0000256" key="1">
    <source>
        <dbReference type="SAM" id="MobiDB-lite"/>
    </source>
</evidence>
<organism evidence="2 3">
    <name type="scientific">Fusarium sporotrichioides</name>
    <dbReference type="NCBI Taxonomy" id="5514"/>
    <lineage>
        <taxon>Eukaryota</taxon>
        <taxon>Fungi</taxon>
        <taxon>Dikarya</taxon>
        <taxon>Ascomycota</taxon>
        <taxon>Pezizomycotina</taxon>
        <taxon>Sordariomycetes</taxon>
        <taxon>Hypocreomycetidae</taxon>
        <taxon>Hypocreales</taxon>
        <taxon>Nectriaceae</taxon>
        <taxon>Fusarium</taxon>
    </lineage>
</organism>
<dbReference type="Proteomes" id="UP000266152">
    <property type="component" value="Unassembled WGS sequence"/>
</dbReference>
<dbReference type="STRING" id="5514.A0A395RLG1"/>
<dbReference type="EMBL" id="PXOF01000177">
    <property type="protein sequence ID" value="RGP60925.1"/>
    <property type="molecule type" value="Genomic_DNA"/>
</dbReference>